<proteinExistence type="predicted"/>
<sequence>MSDVMPEGEAIRLFTVPITQELAQEAAAILTRFRDIADDAMRVKDLAAFEQNTTSPFRRESAEIDALGEPLRTERHSLHGLLLETANLTKDNALDHVRALEHDILMQPPPVWSPLTLSRVVMEGVLFSEYLLDPTIPLNKRLARLAGMWMTDAIHSQKQAHALGPEDQAKASEMLAYVQDCLRKCQATERRNGNGKLIGYSIDSESAPLDINITERAAQAMPTWLPAPYRLTSGAAHNRPWMIGRAKDLAGGDGLVGEAATVMAAVMVAMGAIETVVQVFGEFFGVDVSNGLQEMKDERVAFLYRAIGIAHAQ</sequence>
<dbReference type="EMBL" id="JBHXIJ010000067">
    <property type="protein sequence ID" value="MFD5099743.1"/>
    <property type="molecule type" value="Genomic_DNA"/>
</dbReference>
<reference evidence="1 2" key="1">
    <citation type="submission" date="2024-09" db="EMBL/GenBank/DDBJ databases">
        <title>The Natural Products Discovery Center: Release of the First 8490 Sequenced Strains for Exploring Actinobacteria Biosynthetic Diversity.</title>
        <authorList>
            <person name="Kalkreuter E."/>
            <person name="Kautsar S.A."/>
            <person name="Yang D."/>
            <person name="Bader C.D."/>
            <person name="Teijaro C.N."/>
            <person name="Fluegel L."/>
            <person name="Davis C.M."/>
            <person name="Simpson J.R."/>
            <person name="Lauterbach L."/>
            <person name="Steele A.D."/>
            <person name="Gui C."/>
            <person name="Meng S."/>
            <person name="Li G."/>
            <person name="Viehrig K."/>
            <person name="Ye F."/>
            <person name="Su P."/>
            <person name="Kiefer A.F."/>
            <person name="Nichols A."/>
            <person name="Cepeda A.J."/>
            <person name="Yan W."/>
            <person name="Fan B."/>
            <person name="Jiang Y."/>
            <person name="Adhikari A."/>
            <person name="Zheng C.-J."/>
            <person name="Schuster L."/>
            <person name="Cowan T.M."/>
            <person name="Smanski M.J."/>
            <person name="Chevrette M.G."/>
            <person name="De Carvalho L.P.S."/>
            <person name="Shen B."/>
        </authorList>
    </citation>
    <scope>NUCLEOTIDE SEQUENCE [LARGE SCALE GENOMIC DNA]</scope>
    <source>
        <strain evidence="1 2">NPDC058348</strain>
    </source>
</reference>
<evidence type="ECO:0000313" key="2">
    <source>
        <dbReference type="Proteomes" id="UP001598448"/>
    </source>
</evidence>
<dbReference type="RefSeq" id="WP_386712856.1">
    <property type="nucleotide sequence ID" value="NZ_JBHXIJ010000067.1"/>
</dbReference>
<dbReference type="Proteomes" id="UP001598448">
    <property type="component" value="Unassembled WGS sequence"/>
</dbReference>
<accession>A0ABW6FJ84</accession>
<gene>
    <name evidence="1" type="ORF">ACFWJN_12325</name>
</gene>
<name>A0ABW6FJ84_9ACTN</name>
<evidence type="ECO:0000313" key="1">
    <source>
        <dbReference type="EMBL" id="MFD5099743.1"/>
    </source>
</evidence>
<organism evidence="1 2">
    <name type="scientific">Streptomyces albidochromogenes</name>
    <dbReference type="NCBI Taxonomy" id="329524"/>
    <lineage>
        <taxon>Bacteria</taxon>
        <taxon>Bacillati</taxon>
        <taxon>Actinomycetota</taxon>
        <taxon>Actinomycetes</taxon>
        <taxon>Kitasatosporales</taxon>
        <taxon>Streptomycetaceae</taxon>
        <taxon>Streptomyces</taxon>
    </lineage>
</organism>
<keyword evidence="2" id="KW-1185">Reference proteome</keyword>
<protein>
    <submittedName>
        <fullName evidence="1">Uncharacterized protein</fullName>
    </submittedName>
</protein>
<comment type="caution">
    <text evidence="1">The sequence shown here is derived from an EMBL/GenBank/DDBJ whole genome shotgun (WGS) entry which is preliminary data.</text>
</comment>